<dbReference type="AlphaFoldDB" id="A0A6V7TRE8"/>
<feature type="transmembrane region" description="Helical" evidence="1">
    <location>
        <begin position="30"/>
        <end position="53"/>
    </location>
</feature>
<comment type="caution">
    <text evidence="2">The sequence shown here is derived from an EMBL/GenBank/DDBJ whole genome shotgun (WGS) entry which is preliminary data.</text>
</comment>
<keyword evidence="1" id="KW-0472">Membrane</keyword>
<proteinExistence type="predicted"/>
<feature type="transmembrane region" description="Helical" evidence="1">
    <location>
        <begin position="117"/>
        <end position="137"/>
    </location>
</feature>
<feature type="transmembrane region" description="Helical" evidence="1">
    <location>
        <begin position="6"/>
        <end position="23"/>
    </location>
</feature>
<evidence type="ECO:0000313" key="3">
    <source>
        <dbReference type="Proteomes" id="UP000580250"/>
    </source>
</evidence>
<accession>A0A6V7TRE8</accession>
<keyword evidence="1" id="KW-1133">Transmembrane helix</keyword>
<organism evidence="2 3">
    <name type="scientific">Meloidogyne enterolobii</name>
    <name type="common">Root-knot nematode worm</name>
    <name type="synonym">Meloidogyne mayaguensis</name>
    <dbReference type="NCBI Taxonomy" id="390850"/>
    <lineage>
        <taxon>Eukaryota</taxon>
        <taxon>Metazoa</taxon>
        <taxon>Ecdysozoa</taxon>
        <taxon>Nematoda</taxon>
        <taxon>Chromadorea</taxon>
        <taxon>Rhabditida</taxon>
        <taxon>Tylenchina</taxon>
        <taxon>Tylenchomorpha</taxon>
        <taxon>Tylenchoidea</taxon>
        <taxon>Meloidogynidae</taxon>
        <taxon>Meloidogyninae</taxon>
        <taxon>Meloidogyne</taxon>
    </lineage>
</organism>
<keyword evidence="1" id="KW-0812">Transmembrane</keyword>
<reference evidence="2 3" key="1">
    <citation type="submission" date="2020-08" db="EMBL/GenBank/DDBJ databases">
        <authorList>
            <person name="Koutsovoulos G."/>
            <person name="Danchin GJ E."/>
        </authorList>
    </citation>
    <scope>NUCLEOTIDE SEQUENCE [LARGE SCALE GENOMIC DNA]</scope>
</reference>
<dbReference type="EMBL" id="CAJEWN010000009">
    <property type="protein sequence ID" value="CAD2129971.1"/>
    <property type="molecule type" value="Genomic_DNA"/>
</dbReference>
<dbReference type="Proteomes" id="UP000580250">
    <property type="component" value="Unassembled WGS sequence"/>
</dbReference>
<gene>
    <name evidence="2" type="ORF">MENT_LOCUS2782</name>
</gene>
<evidence type="ECO:0000313" key="2">
    <source>
        <dbReference type="EMBL" id="CAD2129971.1"/>
    </source>
</evidence>
<protein>
    <submittedName>
        <fullName evidence="2">Uncharacterized protein</fullName>
    </submittedName>
</protein>
<name>A0A6V7TRE8_MELEN</name>
<sequence length="143" mass="17012">MLVVFMVVVWWPVFLINFFFIFLKKLCLWWWLVALFMLLVVGGSQHALGGWWLSSCSWWPADVMLEYGWAQPVVWMVWRKQNVLQMDEISFWRFCSLGRGGVLRGKPWEGRGVFIDFRYFIALCVFIDFIFGILFNVNSSHLN</sequence>
<evidence type="ECO:0000256" key="1">
    <source>
        <dbReference type="SAM" id="Phobius"/>
    </source>
</evidence>